<evidence type="ECO:0000256" key="4">
    <source>
        <dbReference type="PROSITE-ProRule" id="PRU01161"/>
    </source>
</evidence>
<dbReference type="CDD" id="cd07205">
    <property type="entry name" value="Pat_PNPLA6_PNPLA7_NTE1_like"/>
    <property type="match status" value="1"/>
</dbReference>
<dbReference type="PANTHER" id="PTHR14226">
    <property type="entry name" value="NEUROPATHY TARGET ESTERASE/SWISS CHEESE D.MELANOGASTER"/>
    <property type="match status" value="1"/>
</dbReference>
<dbReference type="InterPro" id="IPR016035">
    <property type="entry name" value="Acyl_Trfase/lysoPLipase"/>
</dbReference>
<dbReference type="GO" id="GO:0016042">
    <property type="term" value="P:lipid catabolic process"/>
    <property type="evidence" value="ECO:0007669"/>
    <property type="project" value="UniProtKB-UniRule"/>
</dbReference>
<feature type="domain" description="PNPLA" evidence="5">
    <location>
        <begin position="5"/>
        <end position="163"/>
    </location>
</feature>
<dbReference type="EMBL" id="SWBP01000001">
    <property type="protein sequence ID" value="TKC00238.1"/>
    <property type="molecule type" value="Genomic_DNA"/>
</dbReference>
<dbReference type="AlphaFoldDB" id="A0A4U1C9C0"/>
<keyword evidence="7" id="KW-1185">Reference proteome</keyword>
<sequence length="259" mass="28368">MKIGIVLSGGGIRGIAHLGVLKALQDKGVKIAMITGTSAGAIAGALFANDIPPYEALKIFIGTKLLKFIRPAFRSPALLNLETAYPLFKAYLPHDSFSGLKIPLTVTATDFNEGKLVYFSEGDLIRKVLASSCIPGVFNPIMIEGKFYVDGGVLNNFPIQPLQNTCDVIIGSSCNHLPLLDKFRNMKHVIERAALLSINHDMDEKRKLIDVLIEPKSLGETSIFDVKKAEEIFWIAHEEALNQIAKNKELLGLVEKKKA</sequence>
<dbReference type="OrthoDB" id="9770965at2"/>
<evidence type="ECO:0000256" key="1">
    <source>
        <dbReference type="ARBA" id="ARBA00022801"/>
    </source>
</evidence>
<evidence type="ECO:0000256" key="2">
    <source>
        <dbReference type="ARBA" id="ARBA00022963"/>
    </source>
</evidence>
<dbReference type="PANTHER" id="PTHR14226:SF78">
    <property type="entry name" value="SLR0060 PROTEIN"/>
    <property type="match status" value="1"/>
</dbReference>
<keyword evidence="1 4" id="KW-0378">Hydrolase</keyword>
<feature type="short sequence motif" description="GXSXG" evidence="4">
    <location>
        <begin position="36"/>
        <end position="40"/>
    </location>
</feature>
<evidence type="ECO:0000259" key="5">
    <source>
        <dbReference type="PROSITE" id="PS51635"/>
    </source>
</evidence>
<protein>
    <submittedName>
        <fullName evidence="6">Patatin</fullName>
    </submittedName>
</protein>
<dbReference type="RefSeq" id="WP_136824449.1">
    <property type="nucleotide sequence ID" value="NZ_SWBP01000001.1"/>
</dbReference>
<dbReference type="Proteomes" id="UP000308181">
    <property type="component" value="Unassembled WGS sequence"/>
</dbReference>
<dbReference type="Pfam" id="PF01734">
    <property type="entry name" value="Patatin"/>
    <property type="match status" value="1"/>
</dbReference>
<dbReference type="InterPro" id="IPR050301">
    <property type="entry name" value="NTE"/>
</dbReference>
<keyword evidence="2 4" id="KW-0442">Lipid degradation</keyword>
<evidence type="ECO:0000313" key="6">
    <source>
        <dbReference type="EMBL" id="TKC00238.1"/>
    </source>
</evidence>
<gene>
    <name evidence="6" type="ORF">FA046_00735</name>
</gene>
<dbReference type="InterPro" id="IPR002641">
    <property type="entry name" value="PNPLA_dom"/>
</dbReference>
<accession>A0A4U1C9C0</accession>
<evidence type="ECO:0000313" key="7">
    <source>
        <dbReference type="Proteomes" id="UP000308181"/>
    </source>
</evidence>
<feature type="active site" description="Nucleophile" evidence="4">
    <location>
        <position position="38"/>
    </location>
</feature>
<organism evidence="6 7">
    <name type="scientific">Pedobacter cryophilus</name>
    <dbReference type="NCBI Taxonomy" id="2571271"/>
    <lineage>
        <taxon>Bacteria</taxon>
        <taxon>Pseudomonadati</taxon>
        <taxon>Bacteroidota</taxon>
        <taxon>Sphingobacteriia</taxon>
        <taxon>Sphingobacteriales</taxon>
        <taxon>Sphingobacteriaceae</taxon>
        <taxon>Pedobacter</taxon>
    </lineage>
</organism>
<proteinExistence type="predicted"/>
<reference evidence="6 7" key="1">
    <citation type="submission" date="2019-04" db="EMBL/GenBank/DDBJ databases">
        <title>Pedobacter sp. AR-3-17 sp. nov., isolated from Arctic soil.</title>
        <authorList>
            <person name="Dahal R.H."/>
            <person name="Kim D.-U."/>
        </authorList>
    </citation>
    <scope>NUCLEOTIDE SEQUENCE [LARGE SCALE GENOMIC DNA]</scope>
    <source>
        <strain evidence="6 7">AR-3-17</strain>
    </source>
</reference>
<evidence type="ECO:0000256" key="3">
    <source>
        <dbReference type="ARBA" id="ARBA00023098"/>
    </source>
</evidence>
<dbReference type="GO" id="GO:0016787">
    <property type="term" value="F:hydrolase activity"/>
    <property type="evidence" value="ECO:0007669"/>
    <property type="project" value="UniProtKB-UniRule"/>
</dbReference>
<name>A0A4U1C9C0_9SPHI</name>
<dbReference type="Gene3D" id="3.40.1090.10">
    <property type="entry name" value="Cytosolic phospholipase A2 catalytic domain"/>
    <property type="match status" value="2"/>
</dbReference>
<feature type="active site" description="Proton acceptor" evidence="4">
    <location>
        <position position="150"/>
    </location>
</feature>
<comment type="caution">
    <text evidence="6">The sequence shown here is derived from an EMBL/GenBank/DDBJ whole genome shotgun (WGS) entry which is preliminary data.</text>
</comment>
<dbReference type="PROSITE" id="PS51635">
    <property type="entry name" value="PNPLA"/>
    <property type="match status" value="1"/>
</dbReference>
<feature type="short sequence motif" description="GXGXXG" evidence="4">
    <location>
        <begin position="9"/>
        <end position="14"/>
    </location>
</feature>
<dbReference type="SUPFAM" id="SSF52151">
    <property type="entry name" value="FabD/lysophospholipase-like"/>
    <property type="match status" value="1"/>
</dbReference>
<feature type="short sequence motif" description="DGA/G" evidence="4">
    <location>
        <begin position="150"/>
        <end position="152"/>
    </location>
</feature>
<keyword evidence="3 4" id="KW-0443">Lipid metabolism</keyword>